<proteinExistence type="predicted"/>
<dbReference type="SMART" id="SM00748">
    <property type="entry name" value="HEPN"/>
    <property type="match status" value="1"/>
</dbReference>
<dbReference type="OrthoDB" id="9811648at2"/>
<protein>
    <submittedName>
        <fullName evidence="2">HEPN domain protein</fullName>
    </submittedName>
</protein>
<name>A7NKM6_ROSCS</name>
<dbReference type="Pfam" id="PF05168">
    <property type="entry name" value="HEPN"/>
    <property type="match status" value="1"/>
</dbReference>
<dbReference type="eggNOG" id="COG2250">
    <property type="taxonomic scope" value="Bacteria"/>
</dbReference>
<dbReference type="KEGG" id="rca:Rcas_1958"/>
<sequence>MHPLTAEWISKAKGDFATAQRELRARSSPNYDAACFPAQQCVEKYLKTRLQEAGQVIPRTHDLVVLLNLLLPVEPAWTHLASDLRARTVFGEAFRYPGSSADRTMARDAVRRCAAVRKAVRQSFGLSV</sequence>
<reference evidence="2 3" key="1">
    <citation type="submission" date="2007-08" db="EMBL/GenBank/DDBJ databases">
        <title>Complete sequence of Roseiflexus castenholzii DSM 13941.</title>
        <authorList>
            <consortium name="US DOE Joint Genome Institute"/>
            <person name="Copeland A."/>
            <person name="Lucas S."/>
            <person name="Lapidus A."/>
            <person name="Barry K."/>
            <person name="Glavina del Rio T."/>
            <person name="Dalin E."/>
            <person name="Tice H."/>
            <person name="Pitluck S."/>
            <person name="Thompson L.S."/>
            <person name="Brettin T."/>
            <person name="Bruce D."/>
            <person name="Detter J.C."/>
            <person name="Han C."/>
            <person name="Tapia R."/>
            <person name="Schmutz J."/>
            <person name="Larimer F."/>
            <person name="Land M."/>
            <person name="Hauser L."/>
            <person name="Kyrpides N."/>
            <person name="Mikhailova N."/>
            <person name="Bryant D.A."/>
            <person name="Hanada S."/>
            <person name="Tsukatani Y."/>
            <person name="Richardson P."/>
        </authorList>
    </citation>
    <scope>NUCLEOTIDE SEQUENCE [LARGE SCALE GENOMIC DNA]</scope>
    <source>
        <strain evidence="3">DSM 13941 / HLO8</strain>
    </source>
</reference>
<dbReference type="Proteomes" id="UP000000263">
    <property type="component" value="Chromosome"/>
</dbReference>
<gene>
    <name evidence="2" type="ordered locus">Rcas_1958</name>
</gene>
<accession>A7NKM6</accession>
<evidence type="ECO:0000313" key="3">
    <source>
        <dbReference type="Proteomes" id="UP000000263"/>
    </source>
</evidence>
<evidence type="ECO:0000313" key="2">
    <source>
        <dbReference type="EMBL" id="ABU58046.1"/>
    </source>
</evidence>
<organism evidence="2 3">
    <name type="scientific">Roseiflexus castenholzii (strain DSM 13941 / HLO8)</name>
    <dbReference type="NCBI Taxonomy" id="383372"/>
    <lineage>
        <taxon>Bacteria</taxon>
        <taxon>Bacillati</taxon>
        <taxon>Chloroflexota</taxon>
        <taxon>Chloroflexia</taxon>
        <taxon>Chloroflexales</taxon>
        <taxon>Roseiflexineae</taxon>
        <taxon>Roseiflexaceae</taxon>
        <taxon>Roseiflexus</taxon>
    </lineage>
</organism>
<keyword evidence="3" id="KW-1185">Reference proteome</keyword>
<dbReference type="InterPro" id="IPR007842">
    <property type="entry name" value="HEPN_dom"/>
</dbReference>
<evidence type="ECO:0000259" key="1">
    <source>
        <dbReference type="SMART" id="SM00748"/>
    </source>
</evidence>
<dbReference type="RefSeq" id="WP_012120470.1">
    <property type="nucleotide sequence ID" value="NC_009767.1"/>
</dbReference>
<dbReference type="AlphaFoldDB" id="A7NKM6"/>
<dbReference type="STRING" id="383372.Rcas_1958"/>
<dbReference type="Gene3D" id="1.20.120.330">
    <property type="entry name" value="Nucleotidyltransferases domain 2"/>
    <property type="match status" value="1"/>
</dbReference>
<dbReference type="HOGENOM" id="CLU_123170_0_1_0"/>
<dbReference type="EMBL" id="CP000804">
    <property type="protein sequence ID" value="ABU58046.1"/>
    <property type="molecule type" value="Genomic_DNA"/>
</dbReference>
<feature type="domain" description="HEPN" evidence="1">
    <location>
        <begin position="9"/>
        <end position="116"/>
    </location>
</feature>
<dbReference type="SUPFAM" id="SSF81593">
    <property type="entry name" value="Nucleotidyltransferase substrate binding subunit/domain"/>
    <property type="match status" value="1"/>
</dbReference>